<dbReference type="PANTHER" id="PTHR33862">
    <property type="entry name" value="OROFACIAL CLEFT 1 CANDIDATE GENE 1 PROTEIN"/>
    <property type="match status" value="1"/>
</dbReference>
<evidence type="ECO:0000313" key="2">
    <source>
        <dbReference type="EMBL" id="CCI46521.1"/>
    </source>
</evidence>
<evidence type="ECO:0000256" key="1">
    <source>
        <dbReference type="SAM" id="Phobius"/>
    </source>
</evidence>
<feature type="transmembrane region" description="Helical" evidence="1">
    <location>
        <begin position="571"/>
        <end position="595"/>
    </location>
</feature>
<keyword evidence="1" id="KW-0472">Membrane</keyword>
<protein>
    <submittedName>
        <fullName evidence="2">Uncharacterized protein</fullName>
    </submittedName>
</protein>
<sequence length="833" mass="97489">MEHQTLENEVGSSASFIYVPTTKTEDDAVIDMRSYLSEFELVISDAQVIVGDIPLEQIHARERLMQSLWMEREDRETRAYEYRMRLLETHERMRREQLRAEAKRRHKNESKSRAEAVSQFQILHRKLENAFCHAQRRLEWKLGRQNAYVHQQFGTLQLSWLDSFRREFRAETSRIPVAMEIRARVIKGVGDTLLSGMYMVVARLYDRLGGQPLEWSLISGRTHAFKNEWELPHFTKPLYHRNTIDFRIHQRFFLHCPAECDVTPLHVIVFELFSLSSTHHPSVLVREDVVGWGAIPVSSGPCELLTGKFKILLLRGPVDPNVTTFQGMERLCARDLSCWLGNFYFEMKLMTRGNDRLNVRCMRERLHPRAMRNEWTFGSDFDAEIDLRSASAHKKDRVNVRTNVWKKLQLMKTANARKHTCAKIHVASEDIMSHKYDRETDKGLLSFRDGVTLTEKDLEILPHFDEDAHTFAIDTLDRLSSRHKRSIVGWKLYFFRHELVFGKSWNAWYRMELWHSLAIFLLVLWMRMYIHYLSQWTLLRSLHVPVYNFQMRSWTCFVKYTPANISLNLEIGVILIGCFANYMLFVAASGLTLAFQKLLFELPAFGSEFVVSLGISAFLDPFLIFIVDALTHQYQCKSHFWTQTACVRNALSSQDCLCVEGDAFKLYSRFHGAQGSGIVGVSLTWMLYLTYLSIAISSFYLHVLYVHANGRVLDMYRRLHARESDLFMPQNNEISMERLRRAIRCKSEESCVAFEDERKRTHFAIFRRKRKRVRMVKYYLRTSSGAILDCSEDIHQCGDDILRRFGDANTIRTQLSCEPDGSLSDEFENVKEE</sequence>
<keyword evidence="3" id="KW-1185">Reference proteome</keyword>
<gene>
    <name evidence="2" type="ORF">BN9_074500</name>
</gene>
<accession>A0A024GIK3</accession>
<feature type="transmembrane region" description="Helical" evidence="1">
    <location>
        <begin position="513"/>
        <end position="532"/>
    </location>
</feature>
<dbReference type="Proteomes" id="UP000053237">
    <property type="component" value="Unassembled WGS sequence"/>
</dbReference>
<keyword evidence="1" id="KW-1133">Transmembrane helix</keyword>
<reference evidence="2 3" key="1">
    <citation type="submission" date="2012-05" db="EMBL/GenBank/DDBJ databases">
        <title>Recombination and specialization in a pathogen metapopulation.</title>
        <authorList>
            <person name="Gardiner A."/>
            <person name="Kemen E."/>
            <person name="Schultz-Larsen T."/>
            <person name="MacLean D."/>
            <person name="Van Oosterhout C."/>
            <person name="Jones J.D.G."/>
        </authorList>
    </citation>
    <scope>NUCLEOTIDE SEQUENCE [LARGE SCALE GENOMIC DNA]</scope>
    <source>
        <strain evidence="2 3">Ac Nc2</strain>
    </source>
</reference>
<feature type="transmembrane region" description="Helical" evidence="1">
    <location>
        <begin position="685"/>
        <end position="708"/>
    </location>
</feature>
<dbReference type="OrthoDB" id="347244at2759"/>
<dbReference type="AlphaFoldDB" id="A0A024GIK3"/>
<feature type="transmembrane region" description="Helical" evidence="1">
    <location>
        <begin position="607"/>
        <end position="627"/>
    </location>
</feature>
<proteinExistence type="predicted"/>
<dbReference type="EMBL" id="CAIX01000129">
    <property type="protein sequence ID" value="CCI46521.1"/>
    <property type="molecule type" value="Genomic_DNA"/>
</dbReference>
<evidence type="ECO:0000313" key="3">
    <source>
        <dbReference type="Proteomes" id="UP000053237"/>
    </source>
</evidence>
<dbReference type="InParanoid" id="A0A024GIK3"/>
<keyword evidence="1" id="KW-0812">Transmembrane</keyword>
<dbReference type="PANTHER" id="PTHR33862:SF3">
    <property type="entry name" value="OROFACIAL CLEFT 1 CANDIDATE GENE 1 PROTEIN"/>
    <property type="match status" value="1"/>
</dbReference>
<dbReference type="InterPro" id="IPR031390">
    <property type="entry name" value="OFCC1"/>
</dbReference>
<organism evidence="2 3">
    <name type="scientific">Albugo candida</name>
    <dbReference type="NCBI Taxonomy" id="65357"/>
    <lineage>
        <taxon>Eukaryota</taxon>
        <taxon>Sar</taxon>
        <taxon>Stramenopiles</taxon>
        <taxon>Oomycota</taxon>
        <taxon>Peronosporomycetes</taxon>
        <taxon>Albuginales</taxon>
        <taxon>Albuginaceae</taxon>
        <taxon>Albugo</taxon>
    </lineage>
</organism>
<comment type="caution">
    <text evidence="2">The sequence shown here is derived from an EMBL/GenBank/DDBJ whole genome shotgun (WGS) entry which is preliminary data.</text>
</comment>
<name>A0A024GIK3_9STRA</name>